<feature type="region of interest" description="Disordered" evidence="1">
    <location>
        <begin position="46"/>
        <end position="77"/>
    </location>
</feature>
<sequence>MGNAKTTKKRKNRYNYSINRKKKMKKKAKRRIKIQSVTRERGLGGDQRRLRQPCGTWVSPPTPTKPVSIAGSTKKVKAPKRIVVKKLEEEKRRNRRRTRCVCPATNVKFCVYMLEKYDEDYVAMARDRKKTTSKRRPHRSGRRSRRSRRYRNSGTLT</sequence>
<feature type="region of interest" description="Disordered" evidence="1">
    <location>
        <begin position="126"/>
        <end position="157"/>
    </location>
</feature>
<feature type="region of interest" description="Disordered" evidence="1">
    <location>
        <begin position="1"/>
        <end position="33"/>
    </location>
</feature>
<dbReference type="Pfam" id="PF09420">
    <property type="entry name" value="Nop16"/>
    <property type="match status" value="1"/>
</dbReference>
<reference evidence="2" key="1">
    <citation type="journal article" date="2015" name="PLoS Negl. Trop. Dis.">
        <title>Deep Sequencing Analysis of the Ixodes ricinus Haemocytome.</title>
        <authorList>
            <person name="Kotsyfakis M."/>
            <person name="Kopacek P."/>
            <person name="Franta Z."/>
            <person name="Pedra J.H."/>
            <person name="Ribeiro J.M."/>
        </authorList>
    </citation>
    <scope>NUCLEOTIDE SEQUENCE</scope>
</reference>
<dbReference type="AlphaFoldDB" id="A0A090X8S7"/>
<evidence type="ECO:0000256" key="1">
    <source>
        <dbReference type="SAM" id="MobiDB-lite"/>
    </source>
</evidence>
<feature type="compositionally biased region" description="Basic residues" evidence="1">
    <location>
        <begin position="127"/>
        <end position="151"/>
    </location>
</feature>
<dbReference type="InterPro" id="IPR019002">
    <property type="entry name" value="Ribosome_biogenesis_Nop16"/>
</dbReference>
<proteinExistence type="evidence at transcript level"/>
<dbReference type="EMBL" id="GBIH01001728">
    <property type="protein sequence ID" value="JAC92982.1"/>
    <property type="molecule type" value="mRNA"/>
</dbReference>
<evidence type="ECO:0000313" key="2">
    <source>
        <dbReference type="EMBL" id="JAC92982.1"/>
    </source>
</evidence>
<organism evidence="2">
    <name type="scientific">Ixodes ricinus</name>
    <name type="common">Common tick</name>
    <name type="synonym">Acarus ricinus</name>
    <dbReference type="NCBI Taxonomy" id="34613"/>
    <lineage>
        <taxon>Eukaryota</taxon>
        <taxon>Metazoa</taxon>
        <taxon>Ecdysozoa</taxon>
        <taxon>Arthropoda</taxon>
        <taxon>Chelicerata</taxon>
        <taxon>Arachnida</taxon>
        <taxon>Acari</taxon>
        <taxon>Parasitiformes</taxon>
        <taxon>Ixodida</taxon>
        <taxon>Ixodoidea</taxon>
        <taxon>Ixodidae</taxon>
        <taxon>Ixodinae</taxon>
        <taxon>Ixodes</taxon>
    </lineage>
</organism>
<protein>
    <submittedName>
        <fullName evidence="2">Putative nucleolar protein 16</fullName>
    </submittedName>
</protein>
<accession>A0A090X8S7</accession>
<name>A0A090X8S7_IXORI</name>